<protein>
    <submittedName>
        <fullName evidence="2">Type 1 glutamine amidotransferase</fullName>
    </submittedName>
</protein>
<dbReference type="CDD" id="cd03134">
    <property type="entry name" value="GATase1_PfpI_like"/>
    <property type="match status" value="1"/>
</dbReference>
<dbReference type="PROSITE" id="PS51276">
    <property type="entry name" value="PEPTIDASE_C56_PFPI"/>
    <property type="match status" value="1"/>
</dbReference>
<dbReference type="Gene3D" id="3.40.50.880">
    <property type="match status" value="1"/>
</dbReference>
<dbReference type="InterPro" id="IPR002818">
    <property type="entry name" value="DJ-1/PfpI"/>
</dbReference>
<dbReference type="PANTHER" id="PTHR42733">
    <property type="entry name" value="DJ-1 PROTEIN"/>
    <property type="match status" value="1"/>
</dbReference>
<evidence type="ECO:0000313" key="2">
    <source>
        <dbReference type="EMBL" id="NSL89432.1"/>
    </source>
</evidence>
<keyword evidence="3" id="KW-1185">Reference proteome</keyword>
<dbReference type="InterPro" id="IPR029062">
    <property type="entry name" value="Class_I_gatase-like"/>
</dbReference>
<dbReference type="NCBIfam" id="TIGR01382">
    <property type="entry name" value="PfpI"/>
    <property type="match status" value="1"/>
</dbReference>
<dbReference type="EMBL" id="RIAR02000001">
    <property type="protein sequence ID" value="NSL89432.1"/>
    <property type="molecule type" value="Genomic_DNA"/>
</dbReference>
<keyword evidence="2" id="KW-0315">Glutamine amidotransferase</keyword>
<organism evidence="2 3">
    <name type="scientific">Chitinophaga solisilvae</name>
    <dbReference type="NCBI Taxonomy" id="1233460"/>
    <lineage>
        <taxon>Bacteria</taxon>
        <taxon>Pseudomonadati</taxon>
        <taxon>Bacteroidota</taxon>
        <taxon>Chitinophagia</taxon>
        <taxon>Chitinophagales</taxon>
        <taxon>Chitinophagaceae</taxon>
        <taxon>Chitinophaga</taxon>
    </lineage>
</organism>
<dbReference type="SUPFAM" id="SSF52317">
    <property type="entry name" value="Class I glutamine amidotransferase-like"/>
    <property type="match status" value="1"/>
</dbReference>
<gene>
    <name evidence="2" type="ORF">ECE50_021505</name>
</gene>
<sequence>MGTQLQNKKVAILVANGFEEIELTQPLEALKNAGAQAYIISPEKDKVRAWSEKDWGKDYPVDKTLTAAEAQSYDALVLPGGVLNPDQLRIIPEAVAFVSHFIEAGKPMAAICHGSWTLIETGELKGRKMTSYPSLKTDLENAGAEWSDEQVVTDNGLVTSRTPSDLPAFCKKMIEEIAEGEHTVNEKGGFYGLG</sequence>
<evidence type="ECO:0000256" key="1">
    <source>
        <dbReference type="ARBA" id="ARBA00008542"/>
    </source>
</evidence>
<comment type="similarity">
    <text evidence="1">Belongs to the peptidase C56 family.</text>
</comment>
<dbReference type="AlphaFoldDB" id="A0A3S1AUD5"/>
<dbReference type="PANTHER" id="PTHR42733:SF12">
    <property type="entry name" value="PROTEINASE"/>
    <property type="match status" value="1"/>
</dbReference>
<name>A0A3S1AUD5_9BACT</name>
<dbReference type="Proteomes" id="UP000281028">
    <property type="component" value="Unassembled WGS sequence"/>
</dbReference>
<dbReference type="Pfam" id="PF01965">
    <property type="entry name" value="DJ-1_PfpI"/>
    <property type="match status" value="1"/>
</dbReference>
<dbReference type="OrthoDB" id="9792284at2"/>
<comment type="caution">
    <text evidence="2">The sequence shown here is derived from an EMBL/GenBank/DDBJ whole genome shotgun (WGS) entry which is preliminary data.</text>
</comment>
<reference evidence="2" key="1">
    <citation type="submission" date="2020-05" db="EMBL/GenBank/DDBJ databases">
        <title>Chitinophaga laudate sp. nov., isolated from a tropical peat swamp.</title>
        <authorList>
            <person name="Goh C.B.S."/>
            <person name="Lee M.S."/>
            <person name="Parimannan S."/>
            <person name="Pasbakhsh P."/>
            <person name="Yule C.M."/>
            <person name="Rajandas H."/>
            <person name="Loke S."/>
            <person name="Croft L."/>
            <person name="Tan J.B.L."/>
        </authorList>
    </citation>
    <scope>NUCLEOTIDE SEQUENCE</scope>
    <source>
        <strain evidence="2">Mgbs1</strain>
    </source>
</reference>
<proteinExistence type="inferred from homology"/>
<evidence type="ECO:0000313" key="3">
    <source>
        <dbReference type="Proteomes" id="UP000281028"/>
    </source>
</evidence>
<accession>A0A3S1AUD5</accession>
<dbReference type="InterPro" id="IPR006286">
    <property type="entry name" value="C56_PfpI-like"/>
</dbReference>